<dbReference type="Proteomes" id="UP000276215">
    <property type="component" value="Unassembled WGS sequence"/>
</dbReference>
<sequence length="100" mass="11976">MREIWGHKDYNGPSNSETYIFIRCSFVLSAVLVYLRPLRPRHEFSDRNLYSRVTQLIVTRAFYTKNVIFHPLRIQQPVFQLLPNFINSEHCLLQAAYRIF</sequence>
<gene>
    <name evidence="1" type="ORF">L873DRAFT_1801821</name>
</gene>
<organism evidence="1 2">
    <name type="scientific">Choiromyces venosus 120613-1</name>
    <dbReference type="NCBI Taxonomy" id="1336337"/>
    <lineage>
        <taxon>Eukaryota</taxon>
        <taxon>Fungi</taxon>
        <taxon>Dikarya</taxon>
        <taxon>Ascomycota</taxon>
        <taxon>Pezizomycotina</taxon>
        <taxon>Pezizomycetes</taxon>
        <taxon>Pezizales</taxon>
        <taxon>Tuberaceae</taxon>
        <taxon>Choiromyces</taxon>
    </lineage>
</organism>
<reference evidence="1 2" key="1">
    <citation type="journal article" date="2018" name="Nat. Ecol. Evol.">
        <title>Pezizomycetes genomes reveal the molecular basis of ectomycorrhizal truffle lifestyle.</title>
        <authorList>
            <person name="Murat C."/>
            <person name="Payen T."/>
            <person name="Noel B."/>
            <person name="Kuo A."/>
            <person name="Morin E."/>
            <person name="Chen J."/>
            <person name="Kohler A."/>
            <person name="Krizsan K."/>
            <person name="Balestrini R."/>
            <person name="Da Silva C."/>
            <person name="Montanini B."/>
            <person name="Hainaut M."/>
            <person name="Levati E."/>
            <person name="Barry K.W."/>
            <person name="Belfiori B."/>
            <person name="Cichocki N."/>
            <person name="Clum A."/>
            <person name="Dockter R.B."/>
            <person name="Fauchery L."/>
            <person name="Guy J."/>
            <person name="Iotti M."/>
            <person name="Le Tacon F."/>
            <person name="Lindquist E.A."/>
            <person name="Lipzen A."/>
            <person name="Malagnac F."/>
            <person name="Mello A."/>
            <person name="Molinier V."/>
            <person name="Miyauchi S."/>
            <person name="Poulain J."/>
            <person name="Riccioni C."/>
            <person name="Rubini A."/>
            <person name="Sitrit Y."/>
            <person name="Splivallo R."/>
            <person name="Traeger S."/>
            <person name="Wang M."/>
            <person name="Zifcakova L."/>
            <person name="Wipf D."/>
            <person name="Zambonelli A."/>
            <person name="Paolocci F."/>
            <person name="Nowrousian M."/>
            <person name="Ottonello S."/>
            <person name="Baldrian P."/>
            <person name="Spatafora J.W."/>
            <person name="Henrissat B."/>
            <person name="Nagy L.G."/>
            <person name="Aury J.M."/>
            <person name="Wincker P."/>
            <person name="Grigoriev I.V."/>
            <person name="Bonfante P."/>
            <person name="Martin F.M."/>
        </authorList>
    </citation>
    <scope>NUCLEOTIDE SEQUENCE [LARGE SCALE GENOMIC DNA]</scope>
    <source>
        <strain evidence="1 2">120613-1</strain>
    </source>
</reference>
<keyword evidence="2" id="KW-1185">Reference proteome</keyword>
<evidence type="ECO:0000313" key="2">
    <source>
        <dbReference type="Proteomes" id="UP000276215"/>
    </source>
</evidence>
<dbReference type="EMBL" id="ML120366">
    <property type="protein sequence ID" value="RPB02790.1"/>
    <property type="molecule type" value="Genomic_DNA"/>
</dbReference>
<accession>A0A3N4JWS7</accession>
<name>A0A3N4JWS7_9PEZI</name>
<proteinExistence type="predicted"/>
<dbReference type="AlphaFoldDB" id="A0A3N4JWS7"/>
<protein>
    <submittedName>
        <fullName evidence="1">Uncharacterized protein</fullName>
    </submittedName>
</protein>
<evidence type="ECO:0000313" key="1">
    <source>
        <dbReference type="EMBL" id="RPB02790.1"/>
    </source>
</evidence>